<comment type="caution">
    <text evidence="6">The sequence shown here is derived from an EMBL/GenBank/DDBJ whole genome shotgun (WGS) entry which is preliminary data.</text>
</comment>
<dbReference type="EMBL" id="JACDUS010000012">
    <property type="protein sequence ID" value="MBA2882759.1"/>
    <property type="molecule type" value="Genomic_DNA"/>
</dbReference>
<dbReference type="Gene3D" id="1.20.1530.20">
    <property type="match status" value="1"/>
</dbReference>
<evidence type="ECO:0000313" key="7">
    <source>
        <dbReference type="Proteomes" id="UP000525298"/>
    </source>
</evidence>
<dbReference type="AlphaFoldDB" id="A0A7W0CBR4"/>
<protein>
    <submittedName>
        <fullName evidence="6">BASS family bile acid:Na+ symporter</fullName>
    </submittedName>
</protein>
<keyword evidence="2 5" id="KW-0812">Transmembrane</keyword>
<dbReference type="InterPro" id="IPR004710">
    <property type="entry name" value="Bilac:Na_transpt"/>
</dbReference>
<feature type="transmembrane region" description="Helical" evidence="5">
    <location>
        <begin position="51"/>
        <end position="76"/>
    </location>
</feature>
<feature type="transmembrane region" description="Helical" evidence="5">
    <location>
        <begin position="214"/>
        <end position="235"/>
    </location>
</feature>
<feature type="transmembrane region" description="Helical" evidence="5">
    <location>
        <begin position="20"/>
        <end position="39"/>
    </location>
</feature>
<keyword evidence="3 5" id="KW-1133">Transmembrane helix</keyword>
<feature type="transmembrane region" description="Helical" evidence="5">
    <location>
        <begin position="190"/>
        <end position="208"/>
    </location>
</feature>
<keyword evidence="4 5" id="KW-0472">Membrane</keyword>
<dbReference type="InterPro" id="IPR038770">
    <property type="entry name" value="Na+/solute_symporter_sf"/>
</dbReference>
<feature type="transmembrane region" description="Helical" evidence="5">
    <location>
        <begin position="82"/>
        <end position="102"/>
    </location>
</feature>
<dbReference type="PANTHER" id="PTHR10361:SF28">
    <property type="entry name" value="P3 PROTEIN-RELATED"/>
    <property type="match status" value="1"/>
</dbReference>
<proteinExistence type="predicted"/>
<dbReference type="PANTHER" id="PTHR10361">
    <property type="entry name" value="SODIUM-BILE ACID COTRANSPORTER"/>
    <property type="match status" value="1"/>
</dbReference>
<evidence type="ECO:0000256" key="1">
    <source>
        <dbReference type="ARBA" id="ARBA00004141"/>
    </source>
</evidence>
<evidence type="ECO:0000256" key="4">
    <source>
        <dbReference type="ARBA" id="ARBA00023136"/>
    </source>
</evidence>
<dbReference type="GO" id="GO:0016020">
    <property type="term" value="C:membrane"/>
    <property type="evidence" value="ECO:0007669"/>
    <property type="project" value="UniProtKB-SubCell"/>
</dbReference>
<name>A0A7W0CBR4_9BACT</name>
<dbReference type="Proteomes" id="UP000525298">
    <property type="component" value="Unassembled WGS sequence"/>
</dbReference>
<comment type="subcellular location">
    <subcellularLocation>
        <location evidence="1">Membrane</location>
        <topology evidence="1">Multi-pass membrane protein</topology>
    </subcellularLocation>
</comment>
<evidence type="ECO:0000256" key="5">
    <source>
        <dbReference type="SAM" id="Phobius"/>
    </source>
</evidence>
<dbReference type="InterPro" id="IPR002657">
    <property type="entry name" value="BilAc:Na_symport/Acr3"/>
</dbReference>
<evidence type="ECO:0000313" key="6">
    <source>
        <dbReference type="EMBL" id="MBA2882759.1"/>
    </source>
</evidence>
<accession>A0A7W0CBR4</accession>
<sequence>MDPSVLGQIDQVRLNFSPRGLMVLNAAIGLMMLGVSLDLKLEDFKRILVAPLAPGIGLAAQFILLPAFTFLLVWILKPLPSMALGMILVASCPGGNLSNIMTYLAKGNCAVSITMTAISTIAAIFMTPLNLSLWGSLNPETAEILQAVSLSPIDVFVTVFVILGIPLILGQVLTRTFPGLADRVRRPFKIFALVFFILIVCAALAANWKYFIAYVGMVMFAVFIHNALALNLGYWSGRVAGLGQADARAVCIEVGIQNSALGLVLVFNFFEGLGGMAIVVAWWGVWHIIAGLATAFIFTRIPLPPGETATDPEACRLS</sequence>
<evidence type="ECO:0000256" key="3">
    <source>
        <dbReference type="ARBA" id="ARBA00022989"/>
    </source>
</evidence>
<dbReference type="RefSeq" id="WP_181552382.1">
    <property type="nucleotide sequence ID" value="NZ_JACDUS010000012.1"/>
</dbReference>
<gene>
    <name evidence="6" type="ORF">HNR65_003114</name>
</gene>
<organism evidence="6 7">
    <name type="scientific">Desulfosalsimonas propionicica</name>
    <dbReference type="NCBI Taxonomy" id="332175"/>
    <lineage>
        <taxon>Bacteria</taxon>
        <taxon>Pseudomonadati</taxon>
        <taxon>Thermodesulfobacteriota</taxon>
        <taxon>Desulfobacteria</taxon>
        <taxon>Desulfobacterales</taxon>
        <taxon>Desulfosalsimonadaceae</taxon>
        <taxon>Desulfosalsimonas</taxon>
    </lineage>
</organism>
<keyword evidence="7" id="KW-1185">Reference proteome</keyword>
<reference evidence="6 7" key="1">
    <citation type="submission" date="2020-07" db="EMBL/GenBank/DDBJ databases">
        <title>Genomic Encyclopedia of Type Strains, Phase IV (KMG-IV): sequencing the most valuable type-strain genomes for metagenomic binning, comparative biology and taxonomic classification.</title>
        <authorList>
            <person name="Goeker M."/>
        </authorList>
    </citation>
    <scope>NUCLEOTIDE SEQUENCE [LARGE SCALE GENOMIC DNA]</scope>
    <source>
        <strain evidence="6 7">DSM 17721</strain>
    </source>
</reference>
<feature type="transmembrane region" description="Helical" evidence="5">
    <location>
        <begin position="149"/>
        <end position="169"/>
    </location>
</feature>
<evidence type="ECO:0000256" key="2">
    <source>
        <dbReference type="ARBA" id="ARBA00022692"/>
    </source>
</evidence>
<feature type="transmembrane region" description="Helical" evidence="5">
    <location>
        <begin position="109"/>
        <end position="129"/>
    </location>
</feature>
<dbReference type="Pfam" id="PF01758">
    <property type="entry name" value="SBF"/>
    <property type="match status" value="1"/>
</dbReference>